<feature type="chain" id="PRO_5015126429" evidence="1">
    <location>
        <begin position="35"/>
        <end position="344"/>
    </location>
</feature>
<protein>
    <submittedName>
        <fullName evidence="3">LysM domain-containing protein</fullName>
    </submittedName>
</protein>
<dbReference type="Gene3D" id="3.10.350.10">
    <property type="entry name" value="LysM domain"/>
    <property type="match status" value="1"/>
</dbReference>
<dbReference type="InterPro" id="IPR011105">
    <property type="entry name" value="Cell_wall_hydrolase_SleB"/>
</dbReference>
<dbReference type="Proteomes" id="UP000242310">
    <property type="component" value="Unassembled WGS sequence"/>
</dbReference>
<dbReference type="SMART" id="SM00257">
    <property type="entry name" value="LysM"/>
    <property type="match status" value="1"/>
</dbReference>
<dbReference type="Pfam" id="PF07486">
    <property type="entry name" value="Hydrolase_2"/>
    <property type="match status" value="1"/>
</dbReference>
<dbReference type="InterPro" id="IPR042047">
    <property type="entry name" value="SleB_dom1"/>
</dbReference>
<dbReference type="SUPFAM" id="SSF55383">
    <property type="entry name" value="Copper amine oxidase, domain N"/>
    <property type="match status" value="1"/>
</dbReference>
<feature type="domain" description="LysM" evidence="2">
    <location>
        <begin position="152"/>
        <end position="195"/>
    </location>
</feature>
<evidence type="ECO:0000313" key="4">
    <source>
        <dbReference type="Proteomes" id="UP000242310"/>
    </source>
</evidence>
<feature type="signal peptide" evidence="1">
    <location>
        <begin position="1"/>
        <end position="34"/>
    </location>
</feature>
<dbReference type="InterPro" id="IPR012854">
    <property type="entry name" value="Cu_amine_oxidase-like_N"/>
</dbReference>
<dbReference type="SUPFAM" id="SSF54106">
    <property type="entry name" value="LysM domain"/>
    <property type="match status" value="1"/>
</dbReference>
<evidence type="ECO:0000313" key="3">
    <source>
        <dbReference type="EMBL" id="PSL48458.1"/>
    </source>
</evidence>
<reference evidence="3 4" key="1">
    <citation type="submission" date="2018-03" db="EMBL/GenBank/DDBJ databases">
        <title>Genomic Encyclopedia of Type Strains, Phase III (KMG-III): the genomes of soil and plant-associated and newly described type strains.</title>
        <authorList>
            <person name="Whitman W."/>
        </authorList>
    </citation>
    <scope>NUCLEOTIDE SEQUENCE [LARGE SCALE GENOMIC DNA]</scope>
    <source>
        <strain evidence="3 4">CGMCC 1.07653</strain>
    </source>
</reference>
<evidence type="ECO:0000259" key="2">
    <source>
        <dbReference type="PROSITE" id="PS51782"/>
    </source>
</evidence>
<dbReference type="InterPro" id="IPR036779">
    <property type="entry name" value="LysM_dom_sf"/>
</dbReference>
<dbReference type="Pfam" id="PF01476">
    <property type="entry name" value="LysM"/>
    <property type="match status" value="1"/>
</dbReference>
<dbReference type="Gene3D" id="1.10.10.2520">
    <property type="entry name" value="Cell wall hydrolase SleB, domain 1"/>
    <property type="match status" value="1"/>
</dbReference>
<dbReference type="Gene3D" id="6.20.240.60">
    <property type="match status" value="1"/>
</dbReference>
<proteinExistence type="predicted"/>
<dbReference type="InterPro" id="IPR018392">
    <property type="entry name" value="LysM"/>
</dbReference>
<comment type="caution">
    <text evidence="3">The sequence shown here is derived from an EMBL/GenBank/DDBJ whole genome shotgun (WGS) entry which is preliminary data.</text>
</comment>
<dbReference type="RefSeq" id="WP_106588031.1">
    <property type="nucleotide sequence ID" value="NZ_PYAV01000004.1"/>
</dbReference>
<sequence>MKKTPATIMFKRIRTAFIAAAGFGLLFSASQAAAGSPDILVENEQVSMPAPPKIEEDRTLVPVRFISEALGADVRWDASNDKVTVHTIHGDELNLHIDEPEVSINGAAYGLDVPPQIDADMDRTYLPLRHVAELAHSEVVWDGSTVHLEAKELHEVQQGESLRAIASTVGEDVSDLKTLNQLDSEVISPGTQIRTVVPRAVAEDLTYEPAPSAEETTSVEQAPEPQVDAAEQDLLARLIHQEAQGEPFDGKVAVGNVIMNRVDAGQYPNSVSGVVHQSGQFTPAMTGAINQPASQRSQEAAREALTGAAPAGNALYFHNPNVTRTSFFMNKPTVTQIGNHRFAR</sequence>
<dbReference type="InterPro" id="IPR036582">
    <property type="entry name" value="Mao_N_sf"/>
</dbReference>
<accession>A0A2P8HQH3</accession>
<dbReference type="Gene3D" id="3.30.457.10">
    <property type="entry name" value="Copper amine oxidase-like, N-terminal domain"/>
    <property type="match status" value="1"/>
</dbReference>
<keyword evidence="1" id="KW-0732">Signal</keyword>
<dbReference type="Pfam" id="PF07833">
    <property type="entry name" value="Cu_amine_oxidN1"/>
    <property type="match status" value="1"/>
</dbReference>
<organism evidence="3 4">
    <name type="scientific">Salsuginibacillus halophilus</name>
    <dbReference type="NCBI Taxonomy" id="517424"/>
    <lineage>
        <taxon>Bacteria</taxon>
        <taxon>Bacillati</taxon>
        <taxon>Bacillota</taxon>
        <taxon>Bacilli</taxon>
        <taxon>Bacillales</taxon>
        <taxon>Bacillaceae</taxon>
        <taxon>Salsuginibacillus</taxon>
    </lineage>
</organism>
<gene>
    <name evidence="3" type="ORF">B0H94_10458</name>
</gene>
<name>A0A2P8HQH3_9BACI</name>
<dbReference type="GO" id="GO:0016787">
    <property type="term" value="F:hydrolase activity"/>
    <property type="evidence" value="ECO:0007669"/>
    <property type="project" value="InterPro"/>
</dbReference>
<keyword evidence="4" id="KW-1185">Reference proteome</keyword>
<dbReference type="OrthoDB" id="9785345at2"/>
<evidence type="ECO:0000256" key="1">
    <source>
        <dbReference type="SAM" id="SignalP"/>
    </source>
</evidence>
<dbReference type="EMBL" id="PYAV01000004">
    <property type="protein sequence ID" value="PSL48458.1"/>
    <property type="molecule type" value="Genomic_DNA"/>
</dbReference>
<dbReference type="PROSITE" id="PS51782">
    <property type="entry name" value="LYSM"/>
    <property type="match status" value="1"/>
</dbReference>
<dbReference type="AlphaFoldDB" id="A0A2P8HQH3"/>